<gene>
    <name evidence="3" type="primary">LOC108864546</name>
</gene>
<dbReference type="Proteomes" id="UP000694867">
    <property type="component" value="Unplaced"/>
</dbReference>
<dbReference type="AlphaFoldDB" id="A0AAJ7L535"/>
<feature type="compositionally biased region" description="Basic and acidic residues" evidence="1">
    <location>
        <begin position="94"/>
        <end position="103"/>
    </location>
</feature>
<feature type="region of interest" description="Disordered" evidence="1">
    <location>
        <begin position="94"/>
        <end position="122"/>
    </location>
</feature>
<proteinExistence type="predicted"/>
<feature type="compositionally biased region" description="Polar residues" evidence="1">
    <location>
        <begin position="107"/>
        <end position="122"/>
    </location>
</feature>
<dbReference type="GeneID" id="108864546"/>
<protein>
    <submittedName>
        <fullName evidence="3">Uncharacterized protein LOC108864546</fullName>
    </submittedName>
</protein>
<evidence type="ECO:0000256" key="1">
    <source>
        <dbReference type="SAM" id="MobiDB-lite"/>
    </source>
</evidence>
<accession>A0AAJ7L535</accession>
<name>A0AAJ7L535_9ACAR</name>
<organism evidence="2 3">
    <name type="scientific">Galendromus occidentalis</name>
    <name type="common">western predatory mite</name>
    <dbReference type="NCBI Taxonomy" id="34638"/>
    <lineage>
        <taxon>Eukaryota</taxon>
        <taxon>Metazoa</taxon>
        <taxon>Ecdysozoa</taxon>
        <taxon>Arthropoda</taxon>
        <taxon>Chelicerata</taxon>
        <taxon>Arachnida</taxon>
        <taxon>Acari</taxon>
        <taxon>Parasitiformes</taxon>
        <taxon>Mesostigmata</taxon>
        <taxon>Gamasina</taxon>
        <taxon>Phytoseioidea</taxon>
        <taxon>Phytoseiidae</taxon>
        <taxon>Typhlodrominae</taxon>
        <taxon>Galendromus</taxon>
    </lineage>
</organism>
<keyword evidence="2" id="KW-1185">Reference proteome</keyword>
<reference evidence="3" key="1">
    <citation type="submission" date="2025-08" db="UniProtKB">
        <authorList>
            <consortium name="RefSeq"/>
        </authorList>
    </citation>
    <scope>IDENTIFICATION</scope>
</reference>
<evidence type="ECO:0000313" key="2">
    <source>
        <dbReference type="Proteomes" id="UP000694867"/>
    </source>
</evidence>
<sequence length="199" mass="22549">MSTESPEGSSTSTNRVILRERAHEGFIVRVDEGQATVRLGKVIRSFDARHLRGPDPKPHDLRMVFKSGDRVGVMLSHDQVIEVRMASKIRSKSLDRHFPKQRPDTLTPPSWFQPNPPLTSRRQMPTLLPPSSQDGMFMSKHCNCTRPDMVPSPHSPSFLRRDVWPQMPRHITASNGHDIPSMNVAFTTNLSCPFARGQY</sequence>
<dbReference type="RefSeq" id="XP_018495955.1">
    <property type="nucleotide sequence ID" value="XM_018640439.1"/>
</dbReference>
<dbReference type="KEGG" id="goe:108864546"/>
<evidence type="ECO:0000313" key="3">
    <source>
        <dbReference type="RefSeq" id="XP_018495955.1"/>
    </source>
</evidence>